<evidence type="ECO:0000313" key="3">
    <source>
        <dbReference type="Proteomes" id="UP000319908"/>
    </source>
</evidence>
<dbReference type="OrthoDB" id="276990at2"/>
<proteinExistence type="predicted"/>
<reference evidence="2 3" key="1">
    <citation type="journal article" date="2020" name="Antonie Van Leeuwenhoek">
        <title>Rhodopirellula heiligendammensis sp. nov., Rhodopirellula pilleata sp. nov., and Rhodopirellula solitaria sp. nov. isolated from natural or artificial marine surfaces in Northern Germany and California, USA, and emended description of the genus Rhodopirellula.</title>
        <authorList>
            <person name="Kallscheuer N."/>
            <person name="Wiegand S."/>
            <person name="Jogler M."/>
            <person name="Boedeker C."/>
            <person name="Peeters S.H."/>
            <person name="Rast P."/>
            <person name="Heuer A."/>
            <person name="Jetten M.S.M."/>
            <person name="Rohde M."/>
            <person name="Jogler C."/>
        </authorList>
    </citation>
    <scope>NUCLEOTIDE SEQUENCE [LARGE SCALE GENOMIC DNA]</scope>
    <source>
        <strain evidence="2 3">Poly21</strain>
    </source>
</reference>
<gene>
    <name evidence="2" type="ORF">Poly21_27230</name>
</gene>
<protein>
    <submittedName>
        <fullName evidence="2">Uncharacterized protein</fullName>
    </submittedName>
</protein>
<evidence type="ECO:0000313" key="2">
    <source>
        <dbReference type="EMBL" id="TWU15526.1"/>
    </source>
</evidence>
<dbReference type="Proteomes" id="UP000319908">
    <property type="component" value="Unassembled WGS sequence"/>
</dbReference>
<keyword evidence="3" id="KW-1185">Reference proteome</keyword>
<dbReference type="AlphaFoldDB" id="A0A5C6BWB2"/>
<dbReference type="EMBL" id="SJPU01000002">
    <property type="protein sequence ID" value="TWU15526.1"/>
    <property type="molecule type" value="Genomic_DNA"/>
</dbReference>
<comment type="caution">
    <text evidence="2">The sequence shown here is derived from an EMBL/GenBank/DDBJ whole genome shotgun (WGS) entry which is preliminary data.</text>
</comment>
<evidence type="ECO:0000256" key="1">
    <source>
        <dbReference type="SAM" id="MobiDB-lite"/>
    </source>
</evidence>
<accession>A0A5C6BWB2</accession>
<sequence>MPSPPPLSRRLRVILSVLILVHLAAVFAPPMAFQSRGPRGLSPSVSNLLAPLAAYGQFLYLDRGYAFFAPDPGPSHLLRVEVGGADAGGAAASSSAAADAAEIHWYPDLNEQWPRLSYHRHFMLAEFLNDSYQPQLPADAAQLVGPELPLGELQVWRLGRRRYDMILASMTRHLQTEFGDRSIKIDRVEHLLPDFVAYASSPVPLDDPAAYVVLEDIPISMEALLDVQPETLPPVSPLRTAPDEVVPNDSMPGPVRPARQRLFRDDPGSDGPVGGQTK</sequence>
<feature type="region of interest" description="Disordered" evidence="1">
    <location>
        <begin position="234"/>
        <end position="278"/>
    </location>
</feature>
<organism evidence="2 3">
    <name type="scientific">Allorhodopirellula heiligendammensis</name>
    <dbReference type="NCBI Taxonomy" id="2714739"/>
    <lineage>
        <taxon>Bacteria</taxon>
        <taxon>Pseudomonadati</taxon>
        <taxon>Planctomycetota</taxon>
        <taxon>Planctomycetia</taxon>
        <taxon>Pirellulales</taxon>
        <taxon>Pirellulaceae</taxon>
        <taxon>Allorhodopirellula</taxon>
    </lineage>
</organism>
<name>A0A5C6BWB2_9BACT</name>